<dbReference type="PANTHER" id="PTHR47331:SF5">
    <property type="entry name" value="RIBONUCLEASE H"/>
    <property type="match status" value="1"/>
</dbReference>
<proteinExistence type="predicted"/>
<sequence length="323" mass="37143">MMDEAEKQDSELKELYDGIRLQVAPSPEIRRKVDACSAVTADLLQLMRVRLTEGGEPTVFSGDPLKFTEWSTSFEALIERRCSNPVDRLFYLQRYIAGEAKSFLEGSFYRKDEEAYQQAWDRLNARYGNSFVVQRAFREKLNTWPRIGGKEFLKLREFSDFLQTCSSAMSHIKGLQVLNDCEENQKMLAKLPEWVTSRWNRYVTEQLDRGQEYPSFHEFASYIAKEARIACNPVSSLHALRHATETPQKTRISRNPGHGDSIEDIYHTSGDQGQSPRTKEEVLGSRQVRGMASWAGLRNKAHLNLITHLFLSLAGTSRRRQII</sequence>
<protein>
    <submittedName>
        <fullName evidence="2">Uncharacterized protein</fullName>
    </submittedName>
</protein>
<dbReference type="Proteomes" id="UP001174136">
    <property type="component" value="Unassembled WGS sequence"/>
</dbReference>
<dbReference type="EMBL" id="JAOPHQ010006321">
    <property type="protein sequence ID" value="KAK0131935.1"/>
    <property type="molecule type" value="Genomic_DNA"/>
</dbReference>
<dbReference type="AlphaFoldDB" id="A0AA47M1J4"/>
<evidence type="ECO:0000256" key="1">
    <source>
        <dbReference type="SAM" id="MobiDB-lite"/>
    </source>
</evidence>
<gene>
    <name evidence="2" type="ORF">N1851_033276</name>
</gene>
<dbReference type="Pfam" id="PF03564">
    <property type="entry name" value="DUF1759"/>
    <property type="match status" value="1"/>
</dbReference>
<reference evidence="2" key="1">
    <citation type="journal article" date="2023" name="Front. Mar. Sci.">
        <title>A new Merluccius polli reference genome to investigate the effects of global change in West African waters.</title>
        <authorList>
            <person name="Mateo J.L."/>
            <person name="Blanco-Fernandez C."/>
            <person name="Garcia-Vazquez E."/>
            <person name="Machado-Schiaffino G."/>
        </authorList>
    </citation>
    <scope>NUCLEOTIDE SEQUENCE</scope>
    <source>
        <strain evidence="2">C29</strain>
        <tissue evidence="2">Fin</tissue>
    </source>
</reference>
<organism evidence="2 3">
    <name type="scientific">Merluccius polli</name>
    <name type="common">Benguela hake</name>
    <name type="synonym">Merluccius cadenati</name>
    <dbReference type="NCBI Taxonomy" id="89951"/>
    <lineage>
        <taxon>Eukaryota</taxon>
        <taxon>Metazoa</taxon>
        <taxon>Chordata</taxon>
        <taxon>Craniata</taxon>
        <taxon>Vertebrata</taxon>
        <taxon>Euteleostomi</taxon>
        <taxon>Actinopterygii</taxon>
        <taxon>Neopterygii</taxon>
        <taxon>Teleostei</taxon>
        <taxon>Neoteleostei</taxon>
        <taxon>Acanthomorphata</taxon>
        <taxon>Zeiogadaria</taxon>
        <taxon>Gadariae</taxon>
        <taxon>Gadiformes</taxon>
        <taxon>Gadoidei</taxon>
        <taxon>Merlucciidae</taxon>
        <taxon>Merluccius</taxon>
    </lineage>
</organism>
<keyword evidence="3" id="KW-1185">Reference proteome</keyword>
<accession>A0AA47M1J4</accession>
<evidence type="ECO:0000313" key="3">
    <source>
        <dbReference type="Proteomes" id="UP001174136"/>
    </source>
</evidence>
<name>A0AA47M1J4_MERPO</name>
<feature type="region of interest" description="Disordered" evidence="1">
    <location>
        <begin position="243"/>
        <end position="284"/>
    </location>
</feature>
<evidence type="ECO:0000313" key="2">
    <source>
        <dbReference type="EMBL" id="KAK0131935.1"/>
    </source>
</evidence>
<dbReference type="PANTHER" id="PTHR47331">
    <property type="entry name" value="PHD-TYPE DOMAIN-CONTAINING PROTEIN"/>
    <property type="match status" value="1"/>
</dbReference>
<dbReference type="InterPro" id="IPR005312">
    <property type="entry name" value="DUF1759"/>
</dbReference>
<comment type="caution">
    <text evidence="2">The sequence shown here is derived from an EMBL/GenBank/DDBJ whole genome shotgun (WGS) entry which is preliminary data.</text>
</comment>